<accession>A0A151N2X2</accession>
<dbReference type="EMBL" id="AKHW03004113">
    <property type="protein sequence ID" value="KYO31176.1"/>
    <property type="molecule type" value="Genomic_DNA"/>
</dbReference>
<dbReference type="AlphaFoldDB" id="A0A151N2X2"/>
<keyword evidence="1" id="KW-0472">Membrane</keyword>
<feature type="transmembrane region" description="Helical" evidence="1">
    <location>
        <begin position="6"/>
        <end position="25"/>
    </location>
</feature>
<evidence type="ECO:0000313" key="2">
    <source>
        <dbReference type="EMBL" id="KYO31176.1"/>
    </source>
</evidence>
<keyword evidence="3" id="KW-1185">Reference proteome</keyword>
<evidence type="ECO:0000313" key="3">
    <source>
        <dbReference type="Proteomes" id="UP000050525"/>
    </source>
</evidence>
<sequence>MIRMWDLAFFYCIMLPLMPCSLLLFHSRYEKREGDIQKRRDTSGRGSDSPAHSSAQWLSQVLELSNCISMPASMFAISFWR</sequence>
<name>A0A151N2X2_ALLMI</name>
<proteinExistence type="predicted"/>
<gene>
    <name evidence="2" type="ORF">Y1Q_0016511</name>
</gene>
<reference evidence="2 3" key="1">
    <citation type="journal article" date="2012" name="Genome Biol.">
        <title>Sequencing three crocodilian genomes to illuminate the evolution of archosaurs and amniotes.</title>
        <authorList>
            <person name="St John J.A."/>
            <person name="Braun E.L."/>
            <person name="Isberg S.R."/>
            <person name="Miles L.G."/>
            <person name="Chong A.Y."/>
            <person name="Gongora J."/>
            <person name="Dalzell P."/>
            <person name="Moran C."/>
            <person name="Bed'hom B."/>
            <person name="Abzhanov A."/>
            <person name="Burgess S.C."/>
            <person name="Cooksey A.M."/>
            <person name="Castoe T.A."/>
            <person name="Crawford N.G."/>
            <person name="Densmore L.D."/>
            <person name="Drew J.C."/>
            <person name="Edwards S.V."/>
            <person name="Faircloth B.C."/>
            <person name="Fujita M.K."/>
            <person name="Greenwold M.J."/>
            <person name="Hoffmann F.G."/>
            <person name="Howard J.M."/>
            <person name="Iguchi T."/>
            <person name="Janes D.E."/>
            <person name="Khan S.Y."/>
            <person name="Kohno S."/>
            <person name="de Koning A.J."/>
            <person name="Lance S.L."/>
            <person name="McCarthy F.M."/>
            <person name="McCormack J.E."/>
            <person name="Merchant M.E."/>
            <person name="Peterson D.G."/>
            <person name="Pollock D.D."/>
            <person name="Pourmand N."/>
            <person name="Raney B.J."/>
            <person name="Roessler K.A."/>
            <person name="Sanford J.R."/>
            <person name="Sawyer R.H."/>
            <person name="Schmidt C.J."/>
            <person name="Triplett E.W."/>
            <person name="Tuberville T.D."/>
            <person name="Venegas-Anaya M."/>
            <person name="Howard J.T."/>
            <person name="Jarvis E.D."/>
            <person name="Guillette L.J.Jr."/>
            <person name="Glenn T.C."/>
            <person name="Green R.E."/>
            <person name="Ray D.A."/>
        </authorList>
    </citation>
    <scope>NUCLEOTIDE SEQUENCE [LARGE SCALE GENOMIC DNA]</scope>
    <source>
        <strain evidence="2">KSC_2009_1</strain>
    </source>
</reference>
<dbReference type="Proteomes" id="UP000050525">
    <property type="component" value="Unassembled WGS sequence"/>
</dbReference>
<evidence type="ECO:0000256" key="1">
    <source>
        <dbReference type="SAM" id="Phobius"/>
    </source>
</evidence>
<organism evidence="2 3">
    <name type="scientific">Alligator mississippiensis</name>
    <name type="common">American alligator</name>
    <dbReference type="NCBI Taxonomy" id="8496"/>
    <lineage>
        <taxon>Eukaryota</taxon>
        <taxon>Metazoa</taxon>
        <taxon>Chordata</taxon>
        <taxon>Craniata</taxon>
        <taxon>Vertebrata</taxon>
        <taxon>Euteleostomi</taxon>
        <taxon>Archelosauria</taxon>
        <taxon>Archosauria</taxon>
        <taxon>Crocodylia</taxon>
        <taxon>Alligatoridae</taxon>
        <taxon>Alligatorinae</taxon>
        <taxon>Alligator</taxon>
    </lineage>
</organism>
<comment type="caution">
    <text evidence="2">The sequence shown here is derived from an EMBL/GenBank/DDBJ whole genome shotgun (WGS) entry which is preliminary data.</text>
</comment>
<protein>
    <submittedName>
        <fullName evidence="2">Uncharacterized protein</fullName>
    </submittedName>
</protein>
<keyword evidence="1" id="KW-0812">Transmembrane</keyword>
<keyword evidence="1" id="KW-1133">Transmembrane helix</keyword>